<accession>A0AAP0CI03</accession>
<feature type="domain" description="RRM" evidence="2">
    <location>
        <begin position="49"/>
        <end position="116"/>
    </location>
</feature>
<sequence>MRERRREITEDGEEAGKTAGDWEIVRRRRSSRHPQQTLAKWDRWPKSVVSYFVTNIPSGCSYQTLKTECSRFGNVVDVFIAGRKSKSGDNFGFVKFDNVKDKWMLERVLGKIKIAN</sequence>
<evidence type="ECO:0000313" key="3">
    <source>
        <dbReference type="EMBL" id="KAK9053589.1"/>
    </source>
</evidence>
<dbReference type="AlphaFoldDB" id="A0AAP0CI03"/>
<dbReference type="Gene3D" id="3.30.70.330">
    <property type="match status" value="1"/>
</dbReference>
<dbReference type="PROSITE" id="PS50102">
    <property type="entry name" value="RRM"/>
    <property type="match status" value="1"/>
</dbReference>
<dbReference type="SUPFAM" id="SSF54928">
    <property type="entry name" value="RNA-binding domain, RBD"/>
    <property type="match status" value="1"/>
</dbReference>
<dbReference type="InterPro" id="IPR035979">
    <property type="entry name" value="RBD_domain_sf"/>
</dbReference>
<dbReference type="GO" id="GO:0003723">
    <property type="term" value="F:RNA binding"/>
    <property type="evidence" value="ECO:0007669"/>
    <property type="project" value="UniProtKB-UniRule"/>
</dbReference>
<reference evidence="3 4" key="1">
    <citation type="submission" date="2024-04" db="EMBL/GenBank/DDBJ databases">
        <title>The reference genome of an endangered Asteraceae, Deinandra increscens subsp. villosa, native to the Central Coast of California.</title>
        <authorList>
            <person name="Guilliams M."/>
            <person name="Hasenstab-Lehman K."/>
            <person name="Meyer R."/>
            <person name="Mcevoy S."/>
        </authorList>
    </citation>
    <scope>NUCLEOTIDE SEQUENCE [LARGE SCALE GENOMIC DNA]</scope>
    <source>
        <tissue evidence="3">Leaf</tissue>
    </source>
</reference>
<keyword evidence="4" id="KW-1185">Reference proteome</keyword>
<name>A0AAP0CI03_9ASTR</name>
<organism evidence="3 4">
    <name type="scientific">Deinandra increscens subsp. villosa</name>
    <dbReference type="NCBI Taxonomy" id="3103831"/>
    <lineage>
        <taxon>Eukaryota</taxon>
        <taxon>Viridiplantae</taxon>
        <taxon>Streptophyta</taxon>
        <taxon>Embryophyta</taxon>
        <taxon>Tracheophyta</taxon>
        <taxon>Spermatophyta</taxon>
        <taxon>Magnoliopsida</taxon>
        <taxon>eudicotyledons</taxon>
        <taxon>Gunneridae</taxon>
        <taxon>Pentapetalae</taxon>
        <taxon>asterids</taxon>
        <taxon>campanulids</taxon>
        <taxon>Asterales</taxon>
        <taxon>Asteraceae</taxon>
        <taxon>Asteroideae</taxon>
        <taxon>Heliantheae alliance</taxon>
        <taxon>Madieae</taxon>
        <taxon>Madiinae</taxon>
        <taxon>Deinandra</taxon>
    </lineage>
</organism>
<dbReference type="Proteomes" id="UP001408789">
    <property type="component" value="Unassembled WGS sequence"/>
</dbReference>
<evidence type="ECO:0000256" key="1">
    <source>
        <dbReference type="PROSITE-ProRule" id="PRU00176"/>
    </source>
</evidence>
<keyword evidence="1" id="KW-0694">RNA-binding</keyword>
<evidence type="ECO:0000259" key="2">
    <source>
        <dbReference type="PROSITE" id="PS50102"/>
    </source>
</evidence>
<dbReference type="InterPro" id="IPR012677">
    <property type="entry name" value="Nucleotide-bd_a/b_plait_sf"/>
</dbReference>
<comment type="caution">
    <text evidence="3">The sequence shown here is derived from an EMBL/GenBank/DDBJ whole genome shotgun (WGS) entry which is preliminary data.</text>
</comment>
<dbReference type="CDD" id="cd00590">
    <property type="entry name" value="RRM_SF"/>
    <property type="match status" value="1"/>
</dbReference>
<dbReference type="EMBL" id="JBCNJP010000025">
    <property type="protein sequence ID" value="KAK9053589.1"/>
    <property type="molecule type" value="Genomic_DNA"/>
</dbReference>
<dbReference type="Pfam" id="PF00076">
    <property type="entry name" value="RRM_1"/>
    <property type="match status" value="1"/>
</dbReference>
<proteinExistence type="predicted"/>
<gene>
    <name evidence="3" type="ORF">SSX86_024663</name>
</gene>
<dbReference type="InterPro" id="IPR000504">
    <property type="entry name" value="RRM_dom"/>
</dbReference>
<evidence type="ECO:0000313" key="4">
    <source>
        <dbReference type="Proteomes" id="UP001408789"/>
    </source>
</evidence>
<protein>
    <recommendedName>
        <fullName evidence="2">RRM domain-containing protein</fullName>
    </recommendedName>
</protein>